<dbReference type="Gene3D" id="1.20.200.10">
    <property type="entry name" value="Fumarase/aspartase (Central domain)"/>
    <property type="match status" value="1"/>
</dbReference>
<keyword evidence="4" id="KW-0413">Isomerase</keyword>
<evidence type="ECO:0000313" key="5">
    <source>
        <dbReference type="Proteomes" id="UP000184066"/>
    </source>
</evidence>
<dbReference type="InterPro" id="IPR000362">
    <property type="entry name" value="Fumarate_lyase_fam"/>
</dbReference>
<dbReference type="AlphaFoldDB" id="A0A1M7TG80"/>
<name>A0A1M7TG80_9RHOB</name>
<comment type="similarity">
    <text evidence="1">Belongs to the class-II fumarase/aspartase family.</text>
</comment>
<dbReference type="PRINTS" id="PR00149">
    <property type="entry name" value="FUMRATELYASE"/>
</dbReference>
<dbReference type="GO" id="GO:0016853">
    <property type="term" value="F:isomerase activity"/>
    <property type="evidence" value="ECO:0007669"/>
    <property type="project" value="UniProtKB-KW"/>
</dbReference>
<reference evidence="4 5" key="1">
    <citation type="submission" date="2016-12" db="EMBL/GenBank/DDBJ databases">
        <authorList>
            <person name="Song W.-J."/>
            <person name="Kurnit D.M."/>
        </authorList>
    </citation>
    <scope>NUCLEOTIDE SEQUENCE [LARGE SCALE GENOMIC DNA]</scope>
    <source>
        <strain evidence="4 5">CGMCC 1.10808</strain>
    </source>
</reference>
<dbReference type="SUPFAM" id="SSF48557">
    <property type="entry name" value="L-aspartase-like"/>
    <property type="match status" value="1"/>
</dbReference>
<dbReference type="Pfam" id="PF00206">
    <property type="entry name" value="Lyase_1"/>
    <property type="match status" value="1"/>
</dbReference>
<protein>
    <submittedName>
        <fullName evidence="4">3-carboxy-cis,cis-muconate cycloisomerase</fullName>
    </submittedName>
</protein>
<dbReference type="EMBL" id="FRDL01000006">
    <property type="protein sequence ID" value="SHN69681.1"/>
    <property type="molecule type" value="Genomic_DNA"/>
</dbReference>
<organism evidence="4 5">
    <name type="scientific">Oceanicella actignis</name>
    <dbReference type="NCBI Taxonomy" id="1189325"/>
    <lineage>
        <taxon>Bacteria</taxon>
        <taxon>Pseudomonadati</taxon>
        <taxon>Pseudomonadota</taxon>
        <taxon>Alphaproteobacteria</taxon>
        <taxon>Rhodobacterales</taxon>
        <taxon>Paracoccaceae</taxon>
        <taxon>Oceanicella</taxon>
    </lineage>
</organism>
<dbReference type="InterPro" id="IPR022761">
    <property type="entry name" value="Fumarate_lyase_N"/>
</dbReference>
<dbReference type="GO" id="GO:0016829">
    <property type="term" value="F:lyase activity"/>
    <property type="evidence" value="ECO:0007669"/>
    <property type="project" value="UniProtKB-ARBA"/>
</dbReference>
<dbReference type="InterPro" id="IPR008948">
    <property type="entry name" value="L-Aspartase-like"/>
</dbReference>
<dbReference type="Gene3D" id="1.10.40.30">
    <property type="entry name" value="Fumarase/aspartase (C-terminal domain)"/>
    <property type="match status" value="1"/>
</dbReference>
<evidence type="ECO:0000313" key="4">
    <source>
        <dbReference type="EMBL" id="SHN69681.1"/>
    </source>
</evidence>
<feature type="domain" description="Adenylosuccinate lyase C-terminal" evidence="3">
    <location>
        <begin position="363"/>
        <end position="440"/>
    </location>
</feature>
<keyword evidence="5" id="KW-1185">Reference proteome</keyword>
<keyword evidence="2" id="KW-0175">Coiled coil</keyword>
<dbReference type="PRINTS" id="PR00145">
    <property type="entry name" value="ARGSUCLYASE"/>
</dbReference>
<dbReference type="InterPro" id="IPR019468">
    <property type="entry name" value="AdenyloSucc_lyase_C"/>
</dbReference>
<dbReference type="Proteomes" id="UP000184066">
    <property type="component" value="Unassembled WGS sequence"/>
</dbReference>
<dbReference type="SMART" id="SM00998">
    <property type="entry name" value="ADSL_C"/>
    <property type="match status" value="1"/>
</dbReference>
<dbReference type="PANTHER" id="PTHR43172">
    <property type="entry name" value="ADENYLOSUCCINATE LYASE"/>
    <property type="match status" value="1"/>
</dbReference>
<proteinExistence type="inferred from homology"/>
<evidence type="ECO:0000256" key="2">
    <source>
        <dbReference type="SAM" id="Coils"/>
    </source>
</evidence>
<evidence type="ECO:0000256" key="1">
    <source>
        <dbReference type="ARBA" id="ARBA00034772"/>
    </source>
</evidence>
<accession>A0A1M7TG80</accession>
<dbReference type="InterPro" id="IPR020557">
    <property type="entry name" value="Fumarate_lyase_CS"/>
</dbReference>
<dbReference type="PROSITE" id="PS00163">
    <property type="entry name" value="FUMARATE_LYASES"/>
    <property type="match status" value="1"/>
</dbReference>
<evidence type="ECO:0000259" key="3">
    <source>
        <dbReference type="SMART" id="SM00998"/>
    </source>
</evidence>
<dbReference type="OrthoDB" id="9768878at2"/>
<dbReference type="STRING" id="1189325.SAMN04488119_106102"/>
<sequence>MAVSPFDSALLRDLFGAREVAALFSDAAELRAILLFEGALAEAQGALGVIPAEAAAAIARAAREVTLDPGALAARAARDGTPVPAAVEAFRAAMGAPEHAAYVHFGATSQDAADTGLALRLRRALALIEAQLDDALRALAAAARAHRALPMAARTRGRIAAPTTFGARVASWGWPLLRARTRMAQLRPRLLTLSLGGAAGTLAALGPQAEETARRMAESLGLEPAPAPWHSARDSLAELAFALAALCGALGKMGRDVALMGQDEVAELRAGAGGGSSTMPHKANPVGPEALVTLARLTARLAGSMNDALLHEGERDGAAWALEWHALPQLCVGAAGGLRHAAALAADLRPDPARMAANLGARGGLAMAEAASFALARSLPRPQAQALVKRACAEALARGIALAEALEALHPAPAPEGDWAAILAPERWLGMAPALADRFADAVEDATGPGRRAAPEGD</sequence>
<feature type="coiled-coil region" evidence="2">
    <location>
        <begin position="118"/>
        <end position="145"/>
    </location>
</feature>
<dbReference type="PANTHER" id="PTHR43172:SF2">
    <property type="entry name" value="ADENYLOSUCCINATE LYASE C-TERMINAL DOMAIN-CONTAINING PROTEIN"/>
    <property type="match status" value="1"/>
</dbReference>
<gene>
    <name evidence="4" type="ORF">SAMN05216200_106101</name>
</gene>
<dbReference type="RefSeq" id="WP_072747531.1">
    <property type="nucleotide sequence ID" value="NZ_FOHL01000006.1"/>
</dbReference>